<protein>
    <submittedName>
        <fullName evidence="1">Uncharacterized protein</fullName>
    </submittedName>
</protein>
<sequence>MMATLTLPSTLDMRLLIQVGDNEPIELGTIEAPGVTAHPLPGGEPGVELRYNARKFRRIFRRTLRAMARAIR</sequence>
<gene>
    <name evidence="1" type="primary">29</name>
    <name evidence="1" type="ORF">SEA_FUZZBUSTER_29</name>
</gene>
<evidence type="ECO:0000313" key="1">
    <source>
        <dbReference type="EMBL" id="QDP45513.1"/>
    </source>
</evidence>
<dbReference type="Proteomes" id="UP000315280">
    <property type="component" value="Segment"/>
</dbReference>
<proteinExistence type="predicted"/>
<keyword evidence="2" id="KW-1185">Reference proteome</keyword>
<accession>A0A516KV01</accession>
<dbReference type="EMBL" id="MN062720">
    <property type="protein sequence ID" value="QDP45513.1"/>
    <property type="molecule type" value="Genomic_DNA"/>
</dbReference>
<organism evidence="1 2">
    <name type="scientific">Microbacterium phage FuzzBuster</name>
    <dbReference type="NCBI Taxonomy" id="2590935"/>
    <lineage>
        <taxon>Viruses</taxon>
        <taxon>Duplodnaviria</taxon>
        <taxon>Heunggongvirae</taxon>
        <taxon>Uroviricota</taxon>
        <taxon>Caudoviricetes</taxon>
        <taxon>Hodgkinviridae</taxon>
        <taxon>Fuzzbustervirus</taxon>
        <taxon>Fuzzbustervirus fuzzbuster</taxon>
    </lineage>
</organism>
<evidence type="ECO:0000313" key="2">
    <source>
        <dbReference type="Proteomes" id="UP000315280"/>
    </source>
</evidence>
<name>A0A516KV01_9CAUD</name>
<reference evidence="1 2" key="1">
    <citation type="submission" date="2019-06" db="EMBL/GenBank/DDBJ databases">
        <authorList>
            <person name="Austin C.R."/>
            <person name="Baumgardner C.A."/>
            <person name="Baysinger H.J."/>
            <person name="David A.M."/>
            <person name="Folse N.B."/>
            <person name="Gammon C.A."/>
            <person name="Garcia V.M."/>
            <person name="Gobble C.S."/>
            <person name="Herold B.N."/>
            <person name="Huamancondor M.S."/>
            <person name="Matheson G.R."/>
            <person name="Mondragon I."/>
            <person name="Nemes S.A."/>
            <person name="Neri L.M."/>
            <person name="Renaud V.D."/>
            <person name="Rigsbee E.A."/>
            <person name="Rockette B.M."/>
            <person name="Santiago M.R."/>
            <person name="Savage M.D."/>
            <person name="Simpson J.M."/>
            <person name="Slentz J.N."/>
            <person name="Spencer B.G."/>
            <person name="White D.J."/>
            <person name="Yarboro C.B."/>
            <person name="Anderson E.L."/>
            <person name="Wallen J.R."/>
            <person name="Gainey M.D."/>
            <person name="Garlena R.A."/>
            <person name="Russell D.A."/>
            <person name="Pope W.H."/>
            <person name="Jacobs-Sera D."/>
            <person name="Hatfull G.F."/>
        </authorList>
    </citation>
    <scope>NUCLEOTIDE SEQUENCE [LARGE SCALE GENOMIC DNA]</scope>
</reference>